<dbReference type="EMBL" id="LQZF01000004">
    <property type="protein sequence ID" value="KXU15226.1"/>
    <property type="molecule type" value="Genomic_DNA"/>
</dbReference>
<dbReference type="AlphaFoldDB" id="A0A139RKH5"/>
<evidence type="ECO:0000256" key="1">
    <source>
        <dbReference type="SAM" id="Phobius"/>
    </source>
</evidence>
<keyword evidence="1" id="KW-0812">Transmembrane</keyword>
<keyword evidence="1" id="KW-1133">Transmembrane helix</keyword>
<reference evidence="2 3" key="1">
    <citation type="submission" date="2016-01" db="EMBL/GenBank/DDBJ databases">
        <title>Highly variable Streptococcus oralis are common among viridans streptococci isolated from primates.</title>
        <authorList>
            <person name="Denapaite D."/>
            <person name="Rieger M."/>
            <person name="Koendgen S."/>
            <person name="Brueckner R."/>
            <person name="Ochigava I."/>
            <person name="Kappeler P."/>
            <person name="Maetz-Rensing K."/>
            <person name="Leendertz F."/>
            <person name="Hakenbeck R."/>
        </authorList>
    </citation>
    <scope>NUCLEOTIDE SEQUENCE [LARGE SCALE GENOMIC DNA]</scope>
    <source>
        <strain evidence="2 3">DD18</strain>
    </source>
</reference>
<gene>
    <name evidence="2" type="ORF">SINDD18_00034</name>
</gene>
<evidence type="ECO:0000313" key="2">
    <source>
        <dbReference type="EMBL" id="KXU15226.1"/>
    </source>
</evidence>
<sequence>MLSASGALGTIASVGAITGPVGWGVALVSAAGFGFLTGYNCAALYLKGD</sequence>
<comment type="caution">
    <text evidence="2">The sequence shown here is derived from an EMBL/GenBank/DDBJ whole genome shotgun (WGS) entry which is preliminary data.</text>
</comment>
<dbReference type="Proteomes" id="UP000072578">
    <property type="component" value="Unassembled WGS sequence"/>
</dbReference>
<dbReference type="PATRIC" id="fig|68892.8.peg.47"/>
<evidence type="ECO:0000313" key="3">
    <source>
        <dbReference type="Proteomes" id="UP000072578"/>
    </source>
</evidence>
<organism evidence="2 3">
    <name type="scientific">Streptococcus infantis</name>
    <dbReference type="NCBI Taxonomy" id="68892"/>
    <lineage>
        <taxon>Bacteria</taxon>
        <taxon>Bacillati</taxon>
        <taxon>Bacillota</taxon>
        <taxon>Bacilli</taxon>
        <taxon>Lactobacillales</taxon>
        <taxon>Streptococcaceae</taxon>
        <taxon>Streptococcus</taxon>
    </lineage>
</organism>
<accession>A0A139RKH5</accession>
<proteinExistence type="predicted"/>
<feature type="transmembrane region" description="Helical" evidence="1">
    <location>
        <begin position="26"/>
        <end position="46"/>
    </location>
</feature>
<name>A0A139RKH5_9STRE</name>
<protein>
    <submittedName>
        <fullName evidence="2">Uncharacterized protein</fullName>
    </submittedName>
</protein>
<keyword evidence="1" id="KW-0472">Membrane</keyword>